<organism evidence="3 4">
    <name type="scientific">Rivihabitans pingtungensis</name>
    <dbReference type="NCBI Taxonomy" id="1054498"/>
    <lineage>
        <taxon>Bacteria</taxon>
        <taxon>Pseudomonadati</taxon>
        <taxon>Pseudomonadota</taxon>
        <taxon>Betaproteobacteria</taxon>
        <taxon>Neisseriales</taxon>
        <taxon>Aquaspirillaceae</taxon>
        <taxon>Rivihabitans</taxon>
    </lineage>
</organism>
<name>A0A318KS62_9NEIS</name>
<dbReference type="Proteomes" id="UP000247555">
    <property type="component" value="Unassembled WGS sequence"/>
</dbReference>
<dbReference type="AlphaFoldDB" id="A0A318KS62"/>
<evidence type="ECO:0000256" key="1">
    <source>
        <dbReference type="SAM" id="Coils"/>
    </source>
</evidence>
<evidence type="ECO:0000313" key="4">
    <source>
        <dbReference type="Proteomes" id="UP000247555"/>
    </source>
</evidence>
<feature type="domain" description="Flagellar Assembly Protein A N-terminal region" evidence="2">
    <location>
        <begin position="88"/>
        <end position="256"/>
    </location>
</feature>
<evidence type="ECO:0000313" key="3">
    <source>
        <dbReference type="EMBL" id="PXX75088.1"/>
    </source>
</evidence>
<dbReference type="Pfam" id="PF20250">
    <property type="entry name" value="FapA_N"/>
    <property type="match status" value="1"/>
</dbReference>
<proteinExistence type="predicted"/>
<accession>A0A318KS62</accession>
<feature type="coiled-coil region" evidence="1">
    <location>
        <begin position="427"/>
        <end position="454"/>
    </location>
</feature>
<dbReference type="PANTHER" id="PTHR38032">
    <property type="entry name" value="POLYMERASE-RELATED"/>
    <property type="match status" value="1"/>
</dbReference>
<keyword evidence="4" id="KW-1185">Reference proteome</keyword>
<dbReference type="Pfam" id="PF03961">
    <property type="entry name" value="FapA"/>
    <property type="match status" value="1"/>
</dbReference>
<sequence length="546" mass="59674">MSEYEEEMNQSPFGLTMTETEAGELRLMFEPDDFRFKIDATALRHMAIEKGYGELDFDESALAVAAQHVCKNEAFVSTIAQRRNAEYRVYVSSDRLVAQLQVTPSYGGTPISVDAARNELAKARVVFGFDEAAFQSALTNKLGEPVTVAKGVAPIPGRDTRFEPLVEVNRERVPRANEDGRVDWRDLGDIPMVSPGDVLMRRHPPEQGKSGRDVFDNILQAPDGKNLDYPYRLEGAERDANDPDLLRATSTGQPVLLRDSVKVEPVIKTPGVNVSTGNITFVGSLVINGDVQSGMHVKVDGDVTVHGTVEAAIIEAGGSITVNGGIVGQNAQQRESNANGEQAKLHAKANVRAKYAENALIIAEQSVYIDEAVIECDITALNRVEIGVRGRRKGYIMGGRVRATLGIKAEYLGGAGSRQTRVQVGVNPLLQQRIDEKKAQIAALAKEEADLNKLIRFLADKPDKQDVVVKAKNTMRRLLDRRRECFAEERALVADANLSESAKVEVSAGVYSGTTVNIGKQSTFVTEDSGFGVFRLEENQLIFSKT</sequence>
<dbReference type="RefSeq" id="WP_110391956.1">
    <property type="nucleotide sequence ID" value="NZ_JAKLKZ010000002.1"/>
</dbReference>
<protein>
    <recommendedName>
        <fullName evidence="2">Flagellar Assembly Protein A N-terminal region domain-containing protein</fullName>
    </recommendedName>
</protein>
<gene>
    <name evidence="3" type="ORF">DFR34_12828</name>
</gene>
<dbReference type="InterPro" id="IPR046866">
    <property type="entry name" value="FapA_N"/>
</dbReference>
<keyword evidence="1" id="KW-0175">Coiled coil</keyword>
<dbReference type="InterPro" id="IPR046865">
    <property type="entry name" value="FapA_b_solenoid"/>
</dbReference>
<dbReference type="OrthoDB" id="5807941at2"/>
<dbReference type="EMBL" id="QJKI01000028">
    <property type="protein sequence ID" value="PXX75088.1"/>
    <property type="molecule type" value="Genomic_DNA"/>
</dbReference>
<comment type="caution">
    <text evidence="3">The sequence shown here is derived from an EMBL/GenBank/DDBJ whole genome shotgun (WGS) entry which is preliminary data.</text>
</comment>
<evidence type="ECO:0000259" key="2">
    <source>
        <dbReference type="Pfam" id="PF20250"/>
    </source>
</evidence>
<dbReference type="InterPro" id="IPR005646">
    <property type="entry name" value="FapA"/>
</dbReference>
<dbReference type="PANTHER" id="PTHR38032:SF1">
    <property type="entry name" value="RNA-BINDING PROTEIN KHPB N-TERMINAL DOMAIN-CONTAINING PROTEIN"/>
    <property type="match status" value="1"/>
</dbReference>
<reference evidence="3 4" key="1">
    <citation type="submission" date="2018-05" db="EMBL/GenBank/DDBJ databases">
        <title>Genomic Encyclopedia of Type Strains, Phase IV (KMG-IV): sequencing the most valuable type-strain genomes for metagenomic binning, comparative biology and taxonomic classification.</title>
        <authorList>
            <person name="Goeker M."/>
        </authorList>
    </citation>
    <scope>NUCLEOTIDE SEQUENCE [LARGE SCALE GENOMIC DNA]</scope>
    <source>
        <strain evidence="3 4">DSM 29661</strain>
    </source>
</reference>